<dbReference type="PROSITE" id="PS51257">
    <property type="entry name" value="PROKAR_LIPOPROTEIN"/>
    <property type="match status" value="1"/>
</dbReference>
<organism evidence="2 3">
    <name type="scientific">Mesonia hippocampi</name>
    <dbReference type="NCBI Taxonomy" id="1628250"/>
    <lineage>
        <taxon>Bacteria</taxon>
        <taxon>Pseudomonadati</taxon>
        <taxon>Bacteroidota</taxon>
        <taxon>Flavobacteriia</taxon>
        <taxon>Flavobacteriales</taxon>
        <taxon>Flavobacteriaceae</taxon>
        <taxon>Mesonia</taxon>
    </lineage>
</organism>
<feature type="signal peptide" evidence="1">
    <location>
        <begin position="1"/>
        <end position="24"/>
    </location>
</feature>
<name>A0A840ERM9_9FLAO</name>
<sequence length="304" mass="35509">MKNIQLTFLLMLGSLLFFSCSSDDVETTSTDGKEETPSKYRLSKIDLNNARSQPYSYDDFEFTYEADNEAIKEITRGSYVYELLYEENLITVNLVEENMSGAEVTDLHEIHLENNKLTYVKNINVFTYTSGDVQTTIDSIKYDYHNNRLAKISSYRKNDLNYELVKDVEMVYQAGNVIETNTSRGENTIKHIYTYDTNEKLKFSQMAYEMPIFKFTPLYYTIAHDKFGEQNKNNVLSASITYDYELFSPEYSQINYTYVLDEETNLLERIELSGTAKVDNPDYEEYYPSKTFDDISVMLIHESY</sequence>
<evidence type="ECO:0000256" key="1">
    <source>
        <dbReference type="SAM" id="SignalP"/>
    </source>
</evidence>
<evidence type="ECO:0008006" key="4">
    <source>
        <dbReference type="Google" id="ProtNLM"/>
    </source>
</evidence>
<protein>
    <recommendedName>
        <fullName evidence="4">DUF4595 domain-containing protein</fullName>
    </recommendedName>
</protein>
<reference evidence="2 3" key="1">
    <citation type="submission" date="2020-08" db="EMBL/GenBank/DDBJ databases">
        <title>Genomic Encyclopedia of Type Strains, Phase IV (KMG-IV): sequencing the most valuable type-strain genomes for metagenomic binning, comparative biology and taxonomic classification.</title>
        <authorList>
            <person name="Goeker M."/>
        </authorList>
    </citation>
    <scope>NUCLEOTIDE SEQUENCE [LARGE SCALE GENOMIC DNA]</scope>
    <source>
        <strain evidence="2 3">DSM 29568</strain>
    </source>
</reference>
<proteinExistence type="predicted"/>
<keyword evidence="1" id="KW-0732">Signal</keyword>
<gene>
    <name evidence="2" type="ORF">GGR32_001499</name>
</gene>
<comment type="caution">
    <text evidence="2">The sequence shown here is derived from an EMBL/GenBank/DDBJ whole genome shotgun (WGS) entry which is preliminary data.</text>
</comment>
<dbReference type="EMBL" id="JACIFO010000005">
    <property type="protein sequence ID" value="MBB4119203.1"/>
    <property type="molecule type" value="Genomic_DNA"/>
</dbReference>
<dbReference type="Proteomes" id="UP000553034">
    <property type="component" value="Unassembled WGS sequence"/>
</dbReference>
<feature type="chain" id="PRO_5032924584" description="DUF4595 domain-containing protein" evidence="1">
    <location>
        <begin position="25"/>
        <end position="304"/>
    </location>
</feature>
<keyword evidence="3" id="KW-1185">Reference proteome</keyword>
<evidence type="ECO:0000313" key="2">
    <source>
        <dbReference type="EMBL" id="MBB4119203.1"/>
    </source>
</evidence>
<accession>A0A840ERM9</accession>
<dbReference type="RefSeq" id="WP_183477558.1">
    <property type="nucleotide sequence ID" value="NZ_JACIFO010000005.1"/>
</dbReference>
<evidence type="ECO:0000313" key="3">
    <source>
        <dbReference type="Proteomes" id="UP000553034"/>
    </source>
</evidence>
<dbReference type="AlphaFoldDB" id="A0A840ERM9"/>